<dbReference type="Proteomes" id="UP001162131">
    <property type="component" value="Unassembled WGS sequence"/>
</dbReference>
<reference evidence="3" key="1">
    <citation type="submission" date="2021-09" db="EMBL/GenBank/DDBJ databases">
        <authorList>
            <consortium name="AG Swart"/>
            <person name="Singh M."/>
            <person name="Singh A."/>
            <person name="Seah K."/>
            <person name="Emmerich C."/>
        </authorList>
    </citation>
    <scope>NUCLEOTIDE SEQUENCE</scope>
    <source>
        <strain evidence="3">ATCC30299</strain>
    </source>
</reference>
<gene>
    <name evidence="3" type="ORF">BSTOLATCC_MIC48166</name>
</gene>
<evidence type="ECO:0000256" key="1">
    <source>
        <dbReference type="SAM" id="Coils"/>
    </source>
</evidence>
<keyword evidence="4" id="KW-1185">Reference proteome</keyword>
<feature type="region of interest" description="Disordered" evidence="2">
    <location>
        <begin position="322"/>
        <end position="344"/>
    </location>
</feature>
<evidence type="ECO:0000313" key="3">
    <source>
        <dbReference type="EMBL" id="CAG9329342.1"/>
    </source>
</evidence>
<dbReference type="AlphaFoldDB" id="A0AAU9JQ49"/>
<proteinExistence type="predicted"/>
<dbReference type="EMBL" id="CAJZBQ010000047">
    <property type="protein sequence ID" value="CAG9329342.1"/>
    <property type="molecule type" value="Genomic_DNA"/>
</dbReference>
<accession>A0AAU9JQ49</accession>
<feature type="coiled-coil region" evidence="1">
    <location>
        <begin position="209"/>
        <end position="285"/>
    </location>
</feature>
<comment type="caution">
    <text evidence="3">The sequence shown here is derived from an EMBL/GenBank/DDBJ whole genome shotgun (WGS) entry which is preliminary data.</text>
</comment>
<name>A0AAU9JQ49_9CILI</name>
<protein>
    <submittedName>
        <fullName evidence="3">Uncharacterized protein</fullName>
    </submittedName>
</protein>
<evidence type="ECO:0000313" key="4">
    <source>
        <dbReference type="Proteomes" id="UP001162131"/>
    </source>
</evidence>
<evidence type="ECO:0000256" key="2">
    <source>
        <dbReference type="SAM" id="MobiDB-lite"/>
    </source>
</evidence>
<sequence>MSKSNKQGYDPGDRYRNSLSYLTAKNPGIPEAHHVDVSYLTDTIEEDYQEYIHPRLSDEKSQDDNADVDMVKASQEMSAMISILAKLINSESLRKLGTDIINLPPELELADINTKVIYANQLTESVTEYLKTGVFDQRQVLPPIYVNSESEESKLMQEVNISFVQVEHKPKKDILTKLFSMPDRGIFLNQKEQRQLAALLIGSLRDAAAKDIQEQYQELEEKHDKKEEMFKKSFKELSSLENSHEKLIDSNTKLKSEVKKFKQQIGSLEKQLADSRAECEQHAEKGRAIREELIRTRDMIQQLLEKDTGEIDLRLSTARELRKSRSKEATPIQNMGTPIFGNKL</sequence>
<organism evidence="3 4">
    <name type="scientific">Blepharisma stoltei</name>
    <dbReference type="NCBI Taxonomy" id="1481888"/>
    <lineage>
        <taxon>Eukaryota</taxon>
        <taxon>Sar</taxon>
        <taxon>Alveolata</taxon>
        <taxon>Ciliophora</taxon>
        <taxon>Postciliodesmatophora</taxon>
        <taxon>Heterotrichea</taxon>
        <taxon>Heterotrichida</taxon>
        <taxon>Blepharismidae</taxon>
        <taxon>Blepharisma</taxon>
    </lineage>
</organism>
<keyword evidence="1" id="KW-0175">Coiled coil</keyword>